<dbReference type="HOGENOM" id="CLU_991371_0_0_1"/>
<feature type="compositionally biased region" description="Polar residues" evidence="1">
    <location>
        <begin position="61"/>
        <end position="76"/>
    </location>
</feature>
<evidence type="ECO:0000313" key="4">
    <source>
        <dbReference type="Proteomes" id="UP000015101"/>
    </source>
</evidence>
<organism evidence="3 4">
    <name type="scientific">Helobdella robusta</name>
    <name type="common">Californian leech</name>
    <dbReference type="NCBI Taxonomy" id="6412"/>
    <lineage>
        <taxon>Eukaryota</taxon>
        <taxon>Metazoa</taxon>
        <taxon>Spiralia</taxon>
        <taxon>Lophotrochozoa</taxon>
        <taxon>Annelida</taxon>
        <taxon>Clitellata</taxon>
        <taxon>Hirudinea</taxon>
        <taxon>Rhynchobdellida</taxon>
        <taxon>Glossiphoniidae</taxon>
        <taxon>Helobdella</taxon>
    </lineage>
</organism>
<sequence>MSCEDSLNKNMNISQLSSYSSSSSLSFTSISFIGTAQRWSSNFSKKFKLKFLKSSGSSNSEEPGNQTVKSSLQEQPVDNGRFSRMKKKIKKFTTEIRSSYHRAAKSLNQSFNKKHEGEPNELAVQSPKPSSPPRLLRSYKSYHCLNELSDLIDSFPEEQQAMDENELDAAVQKSCRSGCSSSNVFTPQKNNLKSYHSYHCLTSLNGEESLDLSKSLSSLSDEDEQLDASDPEIDMKIFLIDVTVLKLRALDAAKNENFRKQAMLNSFLHLLDGWMIFKEAA</sequence>
<feature type="region of interest" description="Disordered" evidence="1">
    <location>
        <begin position="54"/>
        <end position="84"/>
    </location>
</feature>
<dbReference type="RefSeq" id="XP_009030470.1">
    <property type="nucleotide sequence ID" value="XM_009032222.1"/>
</dbReference>
<feature type="region of interest" description="Disordered" evidence="1">
    <location>
        <begin position="111"/>
        <end position="135"/>
    </location>
</feature>
<dbReference type="Proteomes" id="UP000015101">
    <property type="component" value="Unassembled WGS sequence"/>
</dbReference>
<evidence type="ECO:0000256" key="1">
    <source>
        <dbReference type="SAM" id="MobiDB-lite"/>
    </source>
</evidence>
<dbReference type="AlphaFoldDB" id="T1EX66"/>
<dbReference type="EMBL" id="KB097700">
    <property type="protein sequence ID" value="ESN91646.1"/>
    <property type="molecule type" value="Genomic_DNA"/>
</dbReference>
<dbReference type="EnsemblMetazoa" id="HelroT165699">
    <property type="protein sequence ID" value="HelroP165699"/>
    <property type="gene ID" value="HelroG165699"/>
</dbReference>
<gene>
    <name evidence="3" type="primary">20201166</name>
    <name evidence="2" type="ORF">HELRODRAFT_165699</name>
</gene>
<name>T1EX66_HELRO</name>
<reference evidence="3" key="3">
    <citation type="submission" date="2015-06" db="UniProtKB">
        <authorList>
            <consortium name="EnsemblMetazoa"/>
        </authorList>
    </citation>
    <scope>IDENTIFICATION</scope>
</reference>
<proteinExistence type="predicted"/>
<evidence type="ECO:0000313" key="3">
    <source>
        <dbReference type="EnsemblMetazoa" id="HelroP165699"/>
    </source>
</evidence>
<dbReference type="GeneID" id="20201166"/>
<dbReference type="InParanoid" id="T1EX66"/>
<dbReference type="CTD" id="20201166"/>
<reference evidence="4" key="1">
    <citation type="submission" date="2012-12" db="EMBL/GenBank/DDBJ databases">
        <authorList>
            <person name="Hellsten U."/>
            <person name="Grimwood J."/>
            <person name="Chapman J.A."/>
            <person name="Shapiro H."/>
            <person name="Aerts A."/>
            <person name="Otillar R.P."/>
            <person name="Terry A.Y."/>
            <person name="Boore J.L."/>
            <person name="Simakov O."/>
            <person name="Marletaz F."/>
            <person name="Cho S.-J."/>
            <person name="Edsinger-Gonzales E."/>
            <person name="Havlak P."/>
            <person name="Kuo D.-H."/>
            <person name="Larsson T."/>
            <person name="Lv J."/>
            <person name="Arendt D."/>
            <person name="Savage R."/>
            <person name="Osoegawa K."/>
            <person name="de Jong P."/>
            <person name="Lindberg D.R."/>
            <person name="Seaver E.C."/>
            <person name="Weisblat D.A."/>
            <person name="Putnam N.H."/>
            <person name="Grigoriev I.V."/>
            <person name="Rokhsar D.S."/>
        </authorList>
    </citation>
    <scope>NUCLEOTIDE SEQUENCE</scope>
</reference>
<protein>
    <submittedName>
        <fullName evidence="2 3">Uncharacterized protein</fullName>
    </submittedName>
</protein>
<reference evidence="2 4" key="2">
    <citation type="journal article" date="2013" name="Nature">
        <title>Insights into bilaterian evolution from three spiralian genomes.</title>
        <authorList>
            <person name="Simakov O."/>
            <person name="Marletaz F."/>
            <person name="Cho S.J."/>
            <person name="Edsinger-Gonzales E."/>
            <person name="Havlak P."/>
            <person name="Hellsten U."/>
            <person name="Kuo D.H."/>
            <person name="Larsson T."/>
            <person name="Lv J."/>
            <person name="Arendt D."/>
            <person name="Savage R."/>
            <person name="Osoegawa K."/>
            <person name="de Jong P."/>
            <person name="Grimwood J."/>
            <person name="Chapman J.A."/>
            <person name="Shapiro H."/>
            <person name="Aerts A."/>
            <person name="Otillar R.P."/>
            <person name="Terry A.Y."/>
            <person name="Boore J.L."/>
            <person name="Grigoriev I.V."/>
            <person name="Lindberg D.R."/>
            <person name="Seaver E.C."/>
            <person name="Weisblat D.A."/>
            <person name="Putnam N.H."/>
            <person name="Rokhsar D.S."/>
        </authorList>
    </citation>
    <scope>NUCLEOTIDE SEQUENCE</scope>
</reference>
<evidence type="ECO:0000313" key="2">
    <source>
        <dbReference type="EMBL" id="ESN91646.1"/>
    </source>
</evidence>
<dbReference type="EMBL" id="AMQM01002151">
    <property type="status" value="NOT_ANNOTATED_CDS"/>
    <property type="molecule type" value="Genomic_DNA"/>
</dbReference>
<dbReference type="KEGG" id="hro:HELRODRAFT_165699"/>
<accession>T1EX66</accession>
<keyword evidence="4" id="KW-1185">Reference proteome</keyword>